<dbReference type="RefSeq" id="WP_230754613.1">
    <property type="nucleotide sequence ID" value="NZ_JAINWA010000001.1"/>
</dbReference>
<dbReference type="InterPro" id="IPR052920">
    <property type="entry name" value="DNA-binding_regulatory"/>
</dbReference>
<keyword evidence="1" id="KW-0472">Membrane</keyword>
<evidence type="ECO:0000256" key="1">
    <source>
        <dbReference type="SAM" id="Phobius"/>
    </source>
</evidence>
<keyword evidence="1" id="KW-0812">Transmembrane</keyword>
<reference evidence="3" key="1">
    <citation type="submission" date="2021-08" db="EMBL/GenBank/DDBJ databases">
        <title>Comparative analyses of Brucepasteria parasyntrophica and Teretinema zuelzerae.</title>
        <authorList>
            <person name="Song Y."/>
            <person name="Brune A."/>
        </authorList>
    </citation>
    <scope>NUCLEOTIDE SEQUENCE</scope>
    <source>
        <strain evidence="3">DSM 1903</strain>
    </source>
</reference>
<gene>
    <name evidence="3" type="ORF">K7J14_06760</name>
</gene>
<dbReference type="Gene3D" id="3.40.50.1820">
    <property type="entry name" value="alpha/beta hydrolase"/>
    <property type="match status" value="1"/>
</dbReference>
<dbReference type="InterPro" id="IPR029058">
    <property type="entry name" value="AB_hydrolase_fold"/>
</dbReference>
<feature type="transmembrane region" description="Helical" evidence="1">
    <location>
        <begin position="234"/>
        <end position="255"/>
    </location>
</feature>
<evidence type="ECO:0000313" key="3">
    <source>
        <dbReference type="EMBL" id="MCD1654404.1"/>
    </source>
</evidence>
<dbReference type="PANTHER" id="PTHR43358:SF4">
    <property type="entry name" value="ALPHA_BETA HYDROLASE FOLD-1 DOMAIN-CONTAINING PROTEIN"/>
    <property type="match status" value="1"/>
</dbReference>
<sequence length="331" mass="36004">MSFWIVFAVFLSLCLFGAVVFIMSAGVILYLTSLTNDHAHLDTKSVSQAEHTTVMKAHTRDPRVMEPLNAAKERWYARVDSGEVEPITVHSFDGLLLSGWLWKVPDAANCAVIVHGMQDSGAGMGYQAEEYHGNGWNVLVIDQRAHGESEGTKRTMGVREADDIGAWLLDLEKRLPGSRVFLHGVSMGAATVLLYGGKAKSISPLVKGIIADSSYAAYAPVFLRLIRMIFPNRVMSFALLAGADLASLVLSGIGFSRMTPKNALKSIPVPVILFHGQKDVLVPIGMVRSFLAAADSLAFEVVVIPDAPHIGAYFYAPELYMKKIIDLSGRV</sequence>
<comment type="caution">
    <text evidence="3">The sequence shown here is derived from an EMBL/GenBank/DDBJ whole genome shotgun (WGS) entry which is preliminary data.</text>
</comment>
<proteinExistence type="predicted"/>
<dbReference type="AlphaFoldDB" id="A0AAE3JL07"/>
<dbReference type="Pfam" id="PF12146">
    <property type="entry name" value="Hydrolase_4"/>
    <property type="match status" value="1"/>
</dbReference>
<dbReference type="SUPFAM" id="SSF53474">
    <property type="entry name" value="alpha/beta-Hydrolases"/>
    <property type="match status" value="1"/>
</dbReference>
<organism evidence="3 4">
    <name type="scientific">Teretinema zuelzerae</name>
    <dbReference type="NCBI Taxonomy" id="156"/>
    <lineage>
        <taxon>Bacteria</taxon>
        <taxon>Pseudomonadati</taxon>
        <taxon>Spirochaetota</taxon>
        <taxon>Spirochaetia</taxon>
        <taxon>Spirochaetales</taxon>
        <taxon>Treponemataceae</taxon>
        <taxon>Teretinema</taxon>
    </lineage>
</organism>
<protein>
    <submittedName>
        <fullName evidence="3">Lysophospholipase</fullName>
    </submittedName>
</protein>
<dbReference type="EMBL" id="JAINWA010000001">
    <property type="protein sequence ID" value="MCD1654404.1"/>
    <property type="molecule type" value="Genomic_DNA"/>
</dbReference>
<evidence type="ECO:0000259" key="2">
    <source>
        <dbReference type="Pfam" id="PF12146"/>
    </source>
</evidence>
<feature type="domain" description="Serine aminopeptidase S33" evidence="2">
    <location>
        <begin position="110"/>
        <end position="219"/>
    </location>
</feature>
<name>A0AAE3JL07_9SPIR</name>
<feature type="transmembrane region" description="Helical" evidence="1">
    <location>
        <begin position="6"/>
        <end position="31"/>
    </location>
</feature>
<keyword evidence="1" id="KW-1133">Transmembrane helix</keyword>
<evidence type="ECO:0000313" key="4">
    <source>
        <dbReference type="Proteomes" id="UP001198163"/>
    </source>
</evidence>
<dbReference type="PANTHER" id="PTHR43358">
    <property type="entry name" value="ALPHA/BETA-HYDROLASE"/>
    <property type="match status" value="1"/>
</dbReference>
<accession>A0AAE3JL07</accession>
<dbReference type="Proteomes" id="UP001198163">
    <property type="component" value="Unassembled WGS sequence"/>
</dbReference>
<keyword evidence="4" id="KW-1185">Reference proteome</keyword>
<dbReference type="InterPro" id="IPR022742">
    <property type="entry name" value="Hydrolase_4"/>
</dbReference>